<evidence type="ECO:0000313" key="10">
    <source>
        <dbReference type="Proteomes" id="UP000279194"/>
    </source>
</evidence>
<evidence type="ECO:0000256" key="3">
    <source>
        <dbReference type="ARBA" id="ARBA00009370"/>
    </source>
</evidence>
<proteinExistence type="inferred from homology"/>
<dbReference type="PROSITE" id="PS00761">
    <property type="entry name" value="SPASE_I_3"/>
    <property type="match status" value="1"/>
</dbReference>
<feature type="active site" evidence="6">
    <location>
        <position position="100"/>
    </location>
</feature>
<dbReference type="GO" id="GO:0004252">
    <property type="term" value="F:serine-type endopeptidase activity"/>
    <property type="evidence" value="ECO:0007669"/>
    <property type="project" value="InterPro"/>
</dbReference>
<keyword evidence="7" id="KW-0472">Membrane</keyword>
<evidence type="ECO:0000256" key="5">
    <source>
        <dbReference type="ARBA" id="ARBA00022801"/>
    </source>
</evidence>
<dbReference type="RefSeq" id="WP_121836168.1">
    <property type="nucleotide sequence ID" value="NZ_RCVM01000020.1"/>
</dbReference>
<dbReference type="Gene3D" id="2.10.109.10">
    <property type="entry name" value="Umud Fragment, subunit A"/>
    <property type="match status" value="1"/>
</dbReference>
<dbReference type="NCBIfam" id="TIGR02227">
    <property type="entry name" value="sigpep_I_bact"/>
    <property type="match status" value="1"/>
</dbReference>
<evidence type="ECO:0000256" key="7">
    <source>
        <dbReference type="RuleBase" id="RU362042"/>
    </source>
</evidence>
<evidence type="ECO:0000313" key="9">
    <source>
        <dbReference type="EMBL" id="RLY01945.1"/>
    </source>
</evidence>
<keyword evidence="5 7" id="KW-0378">Hydrolase</keyword>
<comment type="subcellular location">
    <subcellularLocation>
        <location evidence="2">Cell membrane</location>
        <topology evidence="2">Single-pass type II membrane protein</topology>
    </subcellularLocation>
    <subcellularLocation>
        <location evidence="7">Membrane</location>
        <topology evidence="7">Single-pass type II membrane protein</topology>
    </subcellularLocation>
</comment>
<dbReference type="PRINTS" id="PR00727">
    <property type="entry name" value="LEADERPTASE"/>
</dbReference>
<dbReference type="PANTHER" id="PTHR43390:SF1">
    <property type="entry name" value="CHLOROPLAST PROCESSING PEPTIDASE"/>
    <property type="match status" value="1"/>
</dbReference>
<organism evidence="9 10">
    <name type="scientific">Streptococcus hillyeri</name>
    <dbReference type="NCBI Taxonomy" id="2282420"/>
    <lineage>
        <taxon>Bacteria</taxon>
        <taxon>Bacillati</taxon>
        <taxon>Bacillota</taxon>
        <taxon>Bacilli</taxon>
        <taxon>Lactobacillales</taxon>
        <taxon>Streptococcaceae</taxon>
        <taxon>Streptococcus</taxon>
    </lineage>
</organism>
<comment type="similarity">
    <text evidence="3 7">Belongs to the peptidase S26 family.</text>
</comment>
<protein>
    <recommendedName>
        <fullName evidence="4 7">Signal peptidase I</fullName>
        <ecNumber evidence="4 7">3.4.21.89</ecNumber>
    </recommendedName>
</protein>
<dbReference type="AlphaFoldDB" id="A0A3L9DLS6"/>
<dbReference type="EC" id="3.4.21.89" evidence="4 7"/>
<keyword evidence="7" id="KW-0812">Transmembrane</keyword>
<evidence type="ECO:0000256" key="1">
    <source>
        <dbReference type="ARBA" id="ARBA00000677"/>
    </source>
</evidence>
<dbReference type="GO" id="GO:0006465">
    <property type="term" value="P:signal peptide processing"/>
    <property type="evidence" value="ECO:0007669"/>
    <property type="project" value="InterPro"/>
</dbReference>
<feature type="domain" description="Peptidase S26" evidence="8">
    <location>
        <begin position="35"/>
        <end position="186"/>
    </location>
</feature>
<dbReference type="SUPFAM" id="SSF51306">
    <property type="entry name" value="LexA/Signal peptidase"/>
    <property type="match status" value="1"/>
</dbReference>
<evidence type="ECO:0000256" key="6">
    <source>
        <dbReference type="PIRSR" id="PIRSR600223-1"/>
    </source>
</evidence>
<keyword evidence="10" id="KW-1185">Reference proteome</keyword>
<feature type="active site" evidence="6">
    <location>
        <position position="64"/>
    </location>
</feature>
<comment type="caution">
    <text evidence="9">The sequence shown here is derived from an EMBL/GenBank/DDBJ whole genome shotgun (WGS) entry which is preliminary data.</text>
</comment>
<dbReference type="PANTHER" id="PTHR43390">
    <property type="entry name" value="SIGNAL PEPTIDASE I"/>
    <property type="match status" value="1"/>
</dbReference>
<keyword evidence="7" id="KW-0645">Protease</keyword>
<dbReference type="InterPro" id="IPR019758">
    <property type="entry name" value="Pept_S26A_signal_pept_1_CS"/>
</dbReference>
<dbReference type="Pfam" id="PF10502">
    <property type="entry name" value="Peptidase_S26"/>
    <property type="match status" value="1"/>
</dbReference>
<evidence type="ECO:0000256" key="4">
    <source>
        <dbReference type="ARBA" id="ARBA00013208"/>
    </source>
</evidence>
<evidence type="ECO:0000256" key="2">
    <source>
        <dbReference type="ARBA" id="ARBA00004401"/>
    </source>
</evidence>
<feature type="transmembrane region" description="Helical" evidence="7">
    <location>
        <begin position="36"/>
        <end position="57"/>
    </location>
</feature>
<accession>A0A3L9DLS6</accession>
<dbReference type="EMBL" id="RCVM01000020">
    <property type="protein sequence ID" value="RLY01945.1"/>
    <property type="molecule type" value="Genomic_DNA"/>
</dbReference>
<dbReference type="CDD" id="cd06530">
    <property type="entry name" value="S26_SPase_I"/>
    <property type="match status" value="1"/>
</dbReference>
<sequence>MIKKKVNISELSSKELAQELERLRYRGRFWTIIKQTLYTLLAVVAVAILIAVLWLPVLRIYGQSMNKTLQEDDLVLTVKGSSFETGDVIAFYYNNKVLVKRVIAQSGDWVNVDSEGDVYVNQKKLDEPYVLDKALGKSDITYPYQVPDQEIFVLGDNRSASIDSRNTAIGGISEEQIVGKISFRIWPLDKFGTIK</sequence>
<dbReference type="InterPro" id="IPR019533">
    <property type="entry name" value="Peptidase_S26"/>
</dbReference>
<dbReference type="OrthoDB" id="9802919at2"/>
<dbReference type="GO" id="GO:0005886">
    <property type="term" value="C:plasma membrane"/>
    <property type="evidence" value="ECO:0007669"/>
    <property type="project" value="UniProtKB-SubCell"/>
</dbReference>
<dbReference type="Proteomes" id="UP000279194">
    <property type="component" value="Unassembled WGS sequence"/>
</dbReference>
<name>A0A3L9DLS6_9STRE</name>
<comment type="catalytic activity">
    <reaction evidence="1 7">
        <text>Cleavage of hydrophobic, N-terminal signal or leader sequences from secreted and periplasmic proteins.</text>
        <dbReference type="EC" id="3.4.21.89"/>
    </reaction>
</comment>
<dbReference type="InterPro" id="IPR036286">
    <property type="entry name" value="LexA/Signal_pep-like_sf"/>
</dbReference>
<dbReference type="GO" id="GO:0009003">
    <property type="term" value="F:signal peptidase activity"/>
    <property type="evidence" value="ECO:0007669"/>
    <property type="project" value="UniProtKB-EC"/>
</dbReference>
<evidence type="ECO:0000259" key="8">
    <source>
        <dbReference type="Pfam" id="PF10502"/>
    </source>
</evidence>
<dbReference type="InterPro" id="IPR000223">
    <property type="entry name" value="Pept_S26A_signal_pept_1"/>
</dbReference>
<gene>
    <name evidence="9" type="primary">lepB</name>
    <name evidence="9" type="ORF">EAF07_08705</name>
</gene>
<reference evidence="9 10" key="1">
    <citation type="submission" date="2018-10" db="EMBL/GenBank/DDBJ databases">
        <title>Streptococcus hillyeri sp. nov., isolated from equine tracheal sample.</title>
        <authorList>
            <person name="Macfadyen A.C."/>
            <person name="Waller A."/>
            <person name="Paterson G.K."/>
        </authorList>
    </citation>
    <scope>NUCLEOTIDE SEQUENCE [LARGE SCALE GENOMIC DNA]</scope>
    <source>
        <strain evidence="9 10">28462</strain>
    </source>
</reference>
<keyword evidence="7" id="KW-1133">Transmembrane helix</keyword>